<dbReference type="InterPro" id="IPR001387">
    <property type="entry name" value="Cro/C1-type_HTH"/>
</dbReference>
<keyword evidence="1" id="KW-0238">DNA-binding</keyword>
<feature type="domain" description="HTH cro/C1-type" evidence="2">
    <location>
        <begin position="24"/>
        <end position="78"/>
    </location>
</feature>
<protein>
    <submittedName>
        <fullName evidence="3">Helix-turn-helix domain-containing protein</fullName>
    </submittedName>
</protein>
<dbReference type="SUPFAM" id="SSF51182">
    <property type="entry name" value="RmlC-like cupins"/>
    <property type="match status" value="1"/>
</dbReference>
<dbReference type="InterPro" id="IPR010982">
    <property type="entry name" value="Lambda_DNA-bd_dom_sf"/>
</dbReference>
<dbReference type="SMART" id="SM00530">
    <property type="entry name" value="HTH_XRE"/>
    <property type="match status" value="1"/>
</dbReference>
<evidence type="ECO:0000313" key="4">
    <source>
        <dbReference type="Proteomes" id="UP001596540"/>
    </source>
</evidence>
<proteinExistence type="predicted"/>
<reference evidence="4" key="1">
    <citation type="journal article" date="2019" name="Int. J. Syst. Evol. Microbiol.">
        <title>The Global Catalogue of Microorganisms (GCM) 10K type strain sequencing project: providing services to taxonomists for standard genome sequencing and annotation.</title>
        <authorList>
            <consortium name="The Broad Institute Genomics Platform"/>
            <consortium name="The Broad Institute Genome Sequencing Center for Infectious Disease"/>
            <person name="Wu L."/>
            <person name="Ma J."/>
        </authorList>
    </citation>
    <scope>NUCLEOTIDE SEQUENCE [LARGE SCALE GENOMIC DNA]</scope>
    <source>
        <strain evidence="4">CGMCC 4.7382</strain>
    </source>
</reference>
<dbReference type="RefSeq" id="WP_379873215.1">
    <property type="nucleotide sequence ID" value="NZ_JBHTBH010000012.1"/>
</dbReference>
<dbReference type="InterPro" id="IPR050807">
    <property type="entry name" value="TransReg_Diox_bact_type"/>
</dbReference>
<gene>
    <name evidence="3" type="ORF">ACFQRF_22880</name>
</gene>
<dbReference type="Proteomes" id="UP001596540">
    <property type="component" value="Unassembled WGS sequence"/>
</dbReference>
<accession>A0ABW2KMD4</accession>
<dbReference type="Gene3D" id="2.60.120.10">
    <property type="entry name" value="Jelly Rolls"/>
    <property type="match status" value="1"/>
</dbReference>
<dbReference type="InterPro" id="IPR014710">
    <property type="entry name" value="RmlC-like_jellyroll"/>
</dbReference>
<name>A0ABW2KMD4_9ACTN</name>
<evidence type="ECO:0000256" key="1">
    <source>
        <dbReference type="ARBA" id="ARBA00023125"/>
    </source>
</evidence>
<dbReference type="InterPro" id="IPR013096">
    <property type="entry name" value="Cupin_2"/>
</dbReference>
<comment type="caution">
    <text evidence="3">The sequence shown here is derived from an EMBL/GenBank/DDBJ whole genome shotgun (WGS) entry which is preliminary data.</text>
</comment>
<evidence type="ECO:0000313" key="3">
    <source>
        <dbReference type="EMBL" id="MFC7330579.1"/>
    </source>
</evidence>
<dbReference type="CDD" id="cd00093">
    <property type="entry name" value="HTH_XRE"/>
    <property type="match status" value="1"/>
</dbReference>
<dbReference type="SUPFAM" id="SSF47413">
    <property type="entry name" value="lambda repressor-like DNA-binding domains"/>
    <property type="match status" value="1"/>
</dbReference>
<dbReference type="PANTHER" id="PTHR46797:SF1">
    <property type="entry name" value="METHYLPHOSPHONATE SYNTHASE"/>
    <property type="match status" value="1"/>
</dbReference>
<dbReference type="InterPro" id="IPR011051">
    <property type="entry name" value="RmlC_Cupin_sf"/>
</dbReference>
<dbReference type="Gene3D" id="1.10.260.40">
    <property type="entry name" value="lambda repressor-like DNA-binding domains"/>
    <property type="match status" value="1"/>
</dbReference>
<dbReference type="Pfam" id="PF01381">
    <property type="entry name" value="HTH_3"/>
    <property type="match status" value="1"/>
</dbReference>
<dbReference type="EMBL" id="JBHTBH010000012">
    <property type="protein sequence ID" value="MFC7330579.1"/>
    <property type="molecule type" value="Genomic_DNA"/>
</dbReference>
<organism evidence="3 4">
    <name type="scientific">Marinactinospora rubrisoli</name>
    <dbReference type="NCBI Taxonomy" id="2715399"/>
    <lineage>
        <taxon>Bacteria</taxon>
        <taxon>Bacillati</taxon>
        <taxon>Actinomycetota</taxon>
        <taxon>Actinomycetes</taxon>
        <taxon>Streptosporangiales</taxon>
        <taxon>Nocardiopsidaceae</taxon>
        <taxon>Marinactinospora</taxon>
    </lineage>
</organism>
<dbReference type="Pfam" id="PF07883">
    <property type="entry name" value="Cupin_2"/>
    <property type="match status" value="1"/>
</dbReference>
<evidence type="ECO:0000259" key="2">
    <source>
        <dbReference type="PROSITE" id="PS50943"/>
    </source>
</evidence>
<dbReference type="CDD" id="cd02209">
    <property type="entry name" value="cupin_XRE_C"/>
    <property type="match status" value="1"/>
</dbReference>
<sequence length="208" mass="21574">MFTRTTEESAMPGRPIAAVVADNVRSARARHGLSLDQLAARAGISKGALVAVETGAGNPSLSTLVRLADALAVPVSAIVEPAGAPRLRVVHADDVAPLWRGPAGGEVRLLLTTAGPAPVEVWRWRMLPGERHHSAPHARGVHETVTVLSGELALIIGTAEETVPAGATATFDSDVAHGYACAGDEACEFVMTVHLPVEPGDRSRKAAP</sequence>
<dbReference type="PROSITE" id="PS50943">
    <property type="entry name" value="HTH_CROC1"/>
    <property type="match status" value="1"/>
</dbReference>
<dbReference type="PANTHER" id="PTHR46797">
    <property type="entry name" value="HTH-TYPE TRANSCRIPTIONAL REGULATOR"/>
    <property type="match status" value="1"/>
</dbReference>
<keyword evidence="4" id="KW-1185">Reference proteome</keyword>